<dbReference type="Gene3D" id="3.40.30.10">
    <property type="entry name" value="Glutaredoxin"/>
    <property type="match status" value="1"/>
</dbReference>
<protein>
    <recommendedName>
        <fullName evidence="2">Thioredoxin domain-containing protein</fullName>
    </recommendedName>
</protein>
<accession>A0A834LSN5</accession>
<organism evidence="3 4">
    <name type="scientific">Rhododendron simsii</name>
    <name type="common">Sims's rhododendron</name>
    <dbReference type="NCBI Taxonomy" id="118357"/>
    <lineage>
        <taxon>Eukaryota</taxon>
        <taxon>Viridiplantae</taxon>
        <taxon>Streptophyta</taxon>
        <taxon>Embryophyta</taxon>
        <taxon>Tracheophyta</taxon>
        <taxon>Spermatophyta</taxon>
        <taxon>Magnoliopsida</taxon>
        <taxon>eudicotyledons</taxon>
        <taxon>Gunneridae</taxon>
        <taxon>Pentapetalae</taxon>
        <taxon>asterids</taxon>
        <taxon>Ericales</taxon>
        <taxon>Ericaceae</taxon>
        <taxon>Ericoideae</taxon>
        <taxon>Rhodoreae</taxon>
        <taxon>Rhododendron</taxon>
    </lineage>
</organism>
<dbReference type="AlphaFoldDB" id="A0A834LSN5"/>
<sequence>MIAKTSAPANTITKNAPAKASSFPNPSAAGTAHSGRITVVGGLHLRCLENCYPYGVVTSESWNKVVLQSATPVLVEFHGSGCGPCNKVREVVDKLAREYDGQLKFFVLYTDHDGEIAESYKVEAVPVSMVFKNWVGGVT</sequence>
<dbReference type="CDD" id="cd02947">
    <property type="entry name" value="TRX_family"/>
    <property type="match status" value="1"/>
</dbReference>
<dbReference type="PROSITE" id="PS00194">
    <property type="entry name" value="THIOREDOXIN_1"/>
    <property type="match status" value="1"/>
</dbReference>
<dbReference type="InterPro" id="IPR017937">
    <property type="entry name" value="Thioredoxin_CS"/>
</dbReference>
<dbReference type="SUPFAM" id="SSF52833">
    <property type="entry name" value="Thioredoxin-like"/>
    <property type="match status" value="1"/>
</dbReference>
<dbReference type="PANTHER" id="PTHR45663">
    <property type="entry name" value="GEO12009P1"/>
    <property type="match status" value="1"/>
</dbReference>
<evidence type="ECO:0000259" key="2">
    <source>
        <dbReference type="PROSITE" id="PS51352"/>
    </source>
</evidence>
<dbReference type="OrthoDB" id="2121326at2759"/>
<proteinExistence type="predicted"/>
<dbReference type="GO" id="GO:0005737">
    <property type="term" value="C:cytoplasm"/>
    <property type="evidence" value="ECO:0007669"/>
    <property type="project" value="TreeGrafter"/>
</dbReference>
<feature type="domain" description="Thioredoxin" evidence="2">
    <location>
        <begin position="17"/>
        <end position="139"/>
    </location>
</feature>
<dbReference type="PROSITE" id="PS51352">
    <property type="entry name" value="THIOREDOXIN_2"/>
    <property type="match status" value="1"/>
</dbReference>
<dbReference type="GO" id="GO:0015035">
    <property type="term" value="F:protein-disulfide reductase activity"/>
    <property type="evidence" value="ECO:0007669"/>
    <property type="project" value="TreeGrafter"/>
</dbReference>
<keyword evidence="4" id="KW-1185">Reference proteome</keyword>
<comment type="caution">
    <text evidence="3">The sequence shown here is derived from an EMBL/GenBank/DDBJ whole genome shotgun (WGS) entry which is preliminary data.</text>
</comment>
<evidence type="ECO:0000256" key="1">
    <source>
        <dbReference type="ARBA" id="ARBA00023157"/>
    </source>
</evidence>
<evidence type="ECO:0000313" key="3">
    <source>
        <dbReference type="EMBL" id="KAF7150745.1"/>
    </source>
</evidence>
<dbReference type="InterPro" id="IPR013766">
    <property type="entry name" value="Thioredoxin_domain"/>
</dbReference>
<dbReference type="Pfam" id="PF00085">
    <property type="entry name" value="Thioredoxin"/>
    <property type="match status" value="1"/>
</dbReference>
<evidence type="ECO:0000313" key="4">
    <source>
        <dbReference type="Proteomes" id="UP000626092"/>
    </source>
</evidence>
<keyword evidence="1" id="KW-1015">Disulfide bond</keyword>
<name>A0A834LSN5_RHOSS</name>
<dbReference type="EMBL" id="WJXA01000002">
    <property type="protein sequence ID" value="KAF7150745.1"/>
    <property type="molecule type" value="Genomic_DNA"/>
</dbReference>
<dbReference type="InterPro" id="IPR036249">
    <property type="entry name" value="Thioredoxin-like_sf"/>
</dbReference>
<gene>
    <name evidence="3" type="ORF">RHSIM_Rhsim02G0182000</name>
</gene>
<dbReference type="PANTHER" id="PTHR45663:SF21">
    <property type="entry name" value="THIOREDOXIN M3, CHLOROPLASTIC"/>
    <property type="match status" value="1"/>
</dbReference>
<dbReference type="Proteomes" id="UP000626092">
    <property type="component" value="Unassembled WGS sequence"/>
</dbReference>
<reference evidence="3" key="1">
    <citation type="submission" date="2019-11" db="EMBL/GenBank/DDBJ databases">
        <authorList>
            <person name="Liu Y."/>
            <person name="Hou J."/>
            <person name="Li T.-Q."/>
            <person name="Guan C.-H."/>
            <person name="Wu X."/>
            <person name="Wu H.-Z."/>
            <person name="Ling F."/>
            <person name="Zhang R."/>
            <person name="Shi X.-G."/>
            <person name="Ren J.-P."/>
            <person name="Chen E.-F."/>
            <person name="Sun J.-M."/>
        </authorList>
    </citation>
    <scope>NUCLEOTIDE SEQUENCE</scope>
    <source>
        <strain evidence="3">Adult_tree_wgs_1</strain>
        <tissue evidence="3">Leaves</tissue>
    </source>
</reference>